<protein>
    <submittedName>
        <fullName evidence="3">Kef-type potassium/proton antiporter accessory protein (CPA2 family)</fullName>
    </submittedName>
</protein>
<evidence type="ECO:0000256" key="1">
    <source>
        <dbReference type="ARBA" id="ARBA00023002"/>
    </source>
</evidence>
<sequence>MARILVIFAHPAFHKSLSNRYLIDAIDTIQDVTIRDLYQHYPSGFIDTLAEQAILSQHDVLVLQHPLYWYSAPALLKEWMDLVLTRSYVYPDQENSTAKLTQMLQVVSCGGSLTSYQPDGYNRYTLRQFLLPFEQTAILCGMRYLPPFVIDGVHKHGDATRLRQFASRYRLLLEQIRDESLVIDESCHYLSHPEAEA</sequence>
<keyword evidence="4" id="KW-1185">Reference proteome</keyword>
<accession>A0A4R1JAE5</accession>
<evidence type="ECO:0000313" key="3">
    <source>
        <dbReference type="EMBL" id="TCK47069.1"/>
    </source>
</evidence>
<dbReference type="RefSeq" id="WP_131913536.1">
    <property type="nucleotide sequence ID" value="NZ_OU594967.1"/>
</dbReference>
<evidence type="ECO:0000259" key="2">
    <source>
        <dbReference type="Pfam" id="PF02525"/>
    </source>
</evidence>
<dbReference type="SUPFAM" id="SSF52218">
    <property type="entry name" value="Flavoproteins"/>
    <property type="match status" value="1"/>
</dbReference>
<dbReference type="EMBL" id="SMGD01000015">
    <property type="protein sequence ID" value="TCK47069.1"/>
    <property type="molecule type" value="Genomic_DNA"/>
</dbReference>
<gene>
    <name evidence="3" type="ORF">EV690_2762</name>
</gene>
<dbReference type="InterPro" id="IPR003680">
    <property type="entry name" value="Flavodoxin_fold"/>
</dbReference>
<proteinExistence type="predicted"/>
<dbReference type="GO" id="GO:0003955">
    <property type="term" value="F:NAD(P)H dehydrogenase (quinone) activity"/>
    <property type="evidence" value="ECO:0007669"/>
    <property type="project" value="TreeGrafter"/>
</dbReference>
<dbReference type="GO" id="GO:0010181">
    <property type="term" value="F:FMN binding"/>
    <property type="evidence" value="ECO:0007669"/>
    <property type="project" value="TreeGrafter"/>
</dbReference>
<keyword evidence="1" id="KW-0560">Oxidoreductase</keyword>
<name>A0A4R1JAE5_9GAMM</name>
<feature type="domain" description="Flavodoxin-like fold" evidence="2">
    <location>
        <begin position="3"/>
        <end position="170"/>
    </location>
</feature>
<dbReference type="PANTHER" id="PTHR47307:SF1">
    <property type="entry name" value="GLUTATHIONE-REGULATED POTASSIUM-EFFLUX SYSTEM ANCILLARY PROTEIN KEFG"/>
    <property type="match status" value="1"/>
</dbReference>
<evidence type="ECO:0000313" key="4">
    <source>
        <dbReference type="Proteomes" id="UP000295565"/>
    </source>
</evidence>
<dbReference type="PANTHER" id="PTHR47307">
    <property type="entry name" value="GLUTATHIONE-REGULATED POTASSIUM-EFFLUX SYSTEM ANCILLARY PROTEIN KEFG"/>
    <property type="match status" value="1"/>
</dbReference>
<dbReference type="InterPro" id="IPR046980">
    <property type="entry name" value="KefG/KefF"/>
</dbReference>
<dbReference type="InterPro" id="IPR029039">
    <property type="entry name" value="Flavoprotein-like_sf"/>
</dbReference>
<dbReference type="Proteomes" id="UP000295565">
    <property type="component" value="Unassembled WGS sequence"/>
</dbReference>
<dbReference type="Pfam" id="PF02525">
    <property type="entry name" value="Flavodoxin_2"/>
    <property type="match status" value="1"/>
</dbReference>
<reference evidence="3 4" key="1">
    <citation type="submission" date="2019-03" db="EMBL/GenBank/DDBJ databases">
        <title>Genomic Encyclopedia of Type Strains, Phase IV (KMG-IV): sequencing the most valuable type-strain genomes for metagenomic binning, comparative biology and taxonomic classification.</title>
        <authorList>
            <person name="Goeker M."/>
        </authorList>
    </citation>
    <scope>NUCLEOTIDE SEQUENCE [LARGE SCALE GENOMIC DNA]</scope>
    <source>
        <strain evidence="3 4">DSM 18577</strain>
    </source>
</reference>
<dbReference type="OrthoDB" id="9798454at2"/>
<organism evidence="3 4">
    <name type="scientific">Celerinatantimonas diazotrophica</name>
    <dbReference type="NCBI Taxonomy" id="412034"/>
    <lineage>
        <taxon>Bacteria</taxon>
        <taxon>Pseudomonadati</taxon>
        <taxon>Pseudomonadota</taxon>
        <taxon>Gammaproteobacteria</taxon>
        <taxon>Celerinatantimonadaceae</taxon>
        <taxon>Celerinatantimonas</taxon>
    </lineage>
</organism>
<dbReference type="GO" id="GO:0009055">
    <property type="term" value="F:electron transfer activity"/>
    <property type="evidence" value="ECO:0007669"/>
    <property type="project" value="TreeGrafter"/>
</dbReference>
<comment type="caution">
    <text evidence="3">The sequence shown here is derived from an EMBL/GenBank/DDBJ whole genome shotgun (WGS) entry which is preliminary data.</text>
</comment>
<dbReference type="Gene3D" id="3.40.50.360">
    <property type="match status" value="1"/>
</dbReference>
<dbReference type="AlphaFoldDB" id="A0A4R1JAE5"/>